<dbReference type="EMBL" id="JAHUZN010000013">
    <property type="protein sequence ID" value="KAG8471628.1"/>
    <property type="molecule type" value="Genomic_DNA"/>
</dbReference>
<evidence type="ECO:0000259" key="4">
    <source>
        <dbReference type="Pfam" id="PF21864"/>
    </source>
</evidence>
<name>A0A8J5XUJ5_9ROSI</name>
<evidence type="ECO:0000256" key="1">
    <source>
        <dbReference type="ARBA" id="ARBA00022664"/>
    </source>
</evidence>
<feature type="domain" description="MORF/ORRM1/DAG-like MORF" evidence="4">
    <location>
        <begin position="864"/>
        <end position="951"/>
    </location>
</feature>
<evidence type="ECO:0000256" key="2">
    <source>
        <dbReference type="ARBA" id="ARBA00022946"/>
    </source>
</evidence>
<evidence type="ECO:0000256" key="3">
    <source>
        <dbReference type="SAM" id="MobiDB-lite"/>
    </source>
</evidence>
<evidence type="ECO:0000313" key="6">
    <source>
        <dbReference type="Proteomes" id="UP000701853"/>
    </source>
</evidence>
<gene>
    <name evidence="5" type="ORF">CXB51_036359</name>
</gene>
<protein>
    <recommendedName>
        <fullName evidence="4">MORF/ORRM1/DAG-like MORF domain-containing protein</fullName>
    </recommendedName>
</protein>
<comment type="caution">
    <text evidence="5">The sequence shown here is derived from an EMBL/GenBank/DDBJ whole genome shotgun (WGS) entry which is preliminary data.</text>
</comment>
<dbReference type="PANTHER" id="PTHR31346">
    <property type="entry name" value="MULTIPLE ORGANELLAR RNA EDITING FACTOR 2, CHLOROPLASTIC-RELATED-RELATED"/>
    <property type="match status" value="1"/>
</dbReference>
<evidence type="ECO:0000313" key="5">
    <source>
        <dbReference type="EMBL" id="KAG8471628.1"/>
    </source>
</evidence>
<dbReference type="Pfam" id="PF21864">
    <property type="entry name" value="MORF_dom"/>
    <property type="match status" value="4"/>
</dbReference>
<feature type="compositionally biased region" description="Polar residues" evidence="3">
    <location>
        <begin position="1030"/>
        <end position="1042"/>
    </location>
</feature>
<dbReference type="InterPro" id="IPR054059">
    <property type="entry name" value="MORF/ORRM1/DAG-like_MORF"/>
</dbReference>
<dbReference type="OrthoDB" id="991841at2759"/>
<dbReference type="InterPro" id="IPR039206">
    <property type="entry name" value="MORF/ORRM1/DAG-like"/>
</dbReference>
<proteinExistence type="predicted"/>
<feature type="domain" description="MORF/ORRM1/DAG-like MORF" evidence="4">
    <location>
        <begin position="184"/>
        <end position="274"/>
    </location>
</feature>
<accession>A0A8J5XUJ5</accession>
<dbReference type="PANTHER" id="PTHR31346:SF1">
    <property type="entry name" value="MULTIPLE ORGANELLAR RNA EDITING FACTOR 3, MITOCHONDRIAL"/>
    <property type="match status" value="1"/>
</dbReference>
<keyword evidence="6" id="KW-1185">Reference proteome</keyword>
<keyword evidence="2" id="KW-0809">Transit peptide</keyword>
<keyword evidence="1" id="KW-0507">mRNA processing</keyword>
<reference evidence="5 6" key="1">
    <citation type="journal article" date="2021" name="bioRxiv">
        <title>The Gossypium anomalum genome as a resource for cotton improvement and evolutionary analysis of hybrid incompatibility.</title>
        <authorList>
            <person name="Grover C.E."/>
            <person name="Yuan D."/>
            <person name="Arick M.A."/>
            <person name="Miller E.R."/>
            <person name="Hu G."/>
            <person name="Peterson D.G."/>
            <person name="Wendel J.F."/>
            <person name="Udall J.A."/>
        </authorList>
    </citation>
    <scope>NUCLEOTIDE SEQUENCE [LARGE SCALE GENOMIC DNA]</scope>
    <source>
        <strain evidence="5">JFW-Udall</strain>
        <tissue evidence="5">Leaf</tissue>
    </source>
</reference>
<dbReference type="AlphaFoldDB" id="A0A8J5XUJ5"/>
<dbReference type="GO" id="GO:0080156">
    <property type="term" value="P:mitochondrial mRNA modification"/>
    <property type="evidence" value="ECO:0007669"/>
    <property type="project" value="TreeGrafter"/>
</dbReference>
<dbReference type="GO" id="GO:0005739">
    <property type="term" value="C:mitochondrion"/>
    <property type="evidence" value="ECO:0007669"/>
    <property type="project" value="TreeGrafter"/>
</dbReference>
<dbReference type="GO" id="GO:0016554">
    <property type="term" value="P:cytidine to uridine editing"/>
    <property type="evidence" value="ECO:0007669"/>
    <property type="project" value="InterPro"/>
</dbReference>
<sequence>MKRVLSIGISLTSHNFLHCYTKTSQNPVHSFTPLAASTRCRLRFYSSEPDSQVEKKPDPVIESASVAEAHVKDVALPVEDISDKDDEKGNVPEAKLIIRENQRCRKMAFLNARRSLSTLLSRALTSSSSFPSRSRLTVALLNSTPVFIPEATKILTRTKTSGSGYSPLNDPSPNWSNPPAAVDYEHWLIILEFSERPKPLEEEMIDAYVKTLASVVGSEEEAKKRIYSVCTTRYTGFRAFFPGHFIYDVIGLPRVLWALPAEFIGSQDYFFGGDLFVDGKVLRRPQLSPRVGVSNSSHRVGGRGDDDLWVITFRFPKDQEPSLQEQIDLYVKTLASVVGSEEEAKKRIYAVSSATSWYTGFRAFISEEMAHELSGLPLVEGFYRDSEFQHRNEDICGGHLLVDGEVVLRPTFSKMQPPEVGHLVGLIDFLQEQILNVISDRNLFDETIFDREKRFMNRKLEETETDSGAETDLVQEQIVAYQTGVYEDESNGGVGNMICLVPELEAPIKKYLEGNVEAISFQNLNKIGRRRGLLYLQKEPTAFRSTMKRVFSIGISLTSHNFLHCYTKTSQNAVHSFTPLAVSTRCRLRFYSFEPDSQVEKKPDPVIESAAVAEAHVKDVALPVEDISDKDDETGNVQEAKLIIRENQRCRKMACLNARRSLSTLLSRAFTSSSSFPSRSHLTVALLNSTPVFIPEATKILTRTKTSGSGYSPLNDPSPNWSNRPLTVDYEHWLIILEFSERPKPLEEEMIDAYVKTLASNFINFGLFAGSLKIGEEEAKRRIYSVCTTRYTGFRAFFPRLLIYDVIGLPRVLWALPAEFSCQDYYFGGDLFVDGKVLHRPQLNPRVGVSNSSHRVGGRGDDDLWVITFRFPKDQEPSLQEQTDLYVKTLASVVGSEEEAKKRIYAVSSATSWYTGFRAFISEEMAHELSGLPLVEGFYRDSEFQHRNEDICGGHLLVDGEVVLRPTFSKMQPPEVGHLVGLIDFLQEQILNVISDRNLFDETIFDREKRFMNRKLEETETDSGAETDLVQEQTGVYEDQSNGGVGNMMMSIT</sequence>
<organism evidence="5 6">
    <name type="scientific">Gossypium anomalum</name>
    <dbReference type="NCBI Taxonomy" id="47600"/>
    <lineage>
        <taxon>Eukaryota</taxon>
        <taxon>Viridiplantae</taxon>
        <taxon>Streptophyta</taxon>
        <taxon>Embryophyta</taxon>
        <taxon>Tracheophyta</taxon>
        <taxon>Spermatophyta</taxon>
        <taxon>Magnoliopsida</taxon>
        <taxon>eudicotyledons</taxon>
        <taxon>Gunneridae</taxon>
        <taxon>Pentapetalae</taxon>
        <taxon>rosids</taxon>
        <taxon>malvids</taxon>
        <taxon>Malvales</taxon>
        <taxon>Malvaceae</taxon>
        <taxon>Malvoideae</taxon>
        <taxon>Gossypium</taxon>
    </lineage>
</organism>
<feature type="domain" description="MORF/ORRM1/DAG-like MORF" evidence="4">
    <location>
        <begin position="308"/>
        <end position="395"/>
    </location>
</feature>
<feature type="region of interest" description="Disordered" evidence="3">
    <location>
        <begin position="1016"/>
        <end position="1053"/>
    </location>
</feature>
<feature type="domain" description="MORF/ORRM1/DAG-like MORF" evidence="4">
    <location>
        <begin position="730"/>
        <end position="820"/>
    </location>
</feature>
<dbReference type="Proteomes" id="UP000701853">
    <property type="component" value="Chromosome 13"/>
</dbReference>
<dbReference type="GO" id="GO:0006397">
    <property type="term" value="P:mRNA processing"/>
    <property type="evidence" value="ECO:0007669"/>
    <property type="project" value="UniProtKB-KW"/>
</dbReference>